<dbReference type="AlphaFoldDB" id="Q01WD0"/>
<dbReference type="NCBIfam" id="TIGR02999">
    <property type="entry name" value="Sig-70_X6"/>
    <property type="match status" value="1"/>
</dbReference>
<dbReference type="STRING" id="234267.Acid_5080"/>
<dbReference type="KEGG" id="sus:Acid_5080"/>
<keyword evidence="2" id="KW-0731">Sigma factor</keyword>
<dbReference type="HOGENOM" id="CLU_102127_0_0_0"/>
<sequence>MPDDLSGDVTRCLSQIRAGSPEAKSQLLLLVMAELRRMAERMMRAERLNHTLQPTALVNELYLHLLTGNRMDVQDRSHFFALAAIAMRRILVDHARAKRSQKRGGQQLRVEMEGLALAAPGNFSQMLELDQALDRLAKIDPRQCRVVELRYFAGLDEEEIALQLGISGRTVKRDWAMAKAWLYGELQPKAPRPAAV</sequence>
<dbReference type="OrthoDB" id="118280at2"/>
<dbReference type="Pfam" id="PF07638">
    <property type="entry name" value="Sigma70_ECF"/>
    <property type="match status" value="1"/>
</dbReference>
<keyword evidence="1" id="KW-0805">Transcription regulation</keyword>
<dbReference type="InterPro" id="IPR014284">
    <property type="entry name" value="RNA_pol_sigma-70_dom"/>
</dbReference>
<evidence type="ECO:0000259" key="4">
    <source>
        <dbReference type="Pfam" id="PF07638"/>
    </source>
</evidence>
<evidence type="ECO:0000313" key="5">
    <source>
        <dbReference type="EMBL" id="ABJ86035.1"/>
    </source>
</evidence>
<dbReference type="InterPro" id="IPR039425">
    <property type="entry name" value="RNA_pol_sigma-70-like"/>
</dbReference>
<evidence type="ECO:0000256" key="3">
    <source>
        <dbReference type="ARBA" id="ARBA00023163"/>
    </source>
</evidence>
<dbReference type="GO" id="GO:0016987">
    <property type="term" value="F:sigma factor activity"/>
    <property type="evidence" value="ECO:0007669"/>
    <property type="project" value="UniProtKB-KW"/>
</dbReference>
<dbReference type="GO" id="GO:0006352">
    <property type="term" value="P:DNA-templated transcription initiation"/>
    <property type="evidence" value="ECO:0007669"/>
    <property type="project" value="InterPro"/>
</dbReference>
<dbReference type="InParanoid" id="Q01WD0"/>
<dbReference type="Gene3D" id="1.10.10.10">
    <property type="entry name" value="Winged helix-like DNA-binding domain superfamily/Winged helix DNA-binding domain"/>
    <property type="match status" value="1"/>
</dbReference>
<feature type="domain" description="RNA polymerase sigma-70 ECF-like HTH" evidence="4">
    <location>
        <begin position="7"/>
        <end position="186"/>
    </location>
</feature>
<reference evidence="5" key="1">
    <citation type="submission" date="2006-10" db="EMBL/GenBank/DDBJ databases">
        <title>Complete sequence of Solibacter usitatus Ellin6076.</title>
        <authorList>
            <consortium name="US DOE Joint Genome Institute"/>
            <person name="Copeland A."/>
            <person name="Lucas S."/>
            <person name="Lapidus A."/>
            <person name="Barry K."/>
            <person name="Detter J.C."/>
            <person name="Glavina del Rio T."/>
            <person name="Hammon N."/>
            <person name="Israni S."/>
            <person name="Dalin E."/>
            <person name="Tice H."/>
            <person name="Pitluck S."/>
            <person name="Thompson L.S."/>
            <person name="Brettin T."/>
            <person name="Bruce D."/>
            <person name="Han C."/>
            <person name="Tapia R."/>
            <person name="Gilna P."/>
            <person name="Schmutz J."/>
            <person name="Larimer F."/>
            <person name="Land M."/>
            <person name="Hauser L."/>
            <person name="Kyrpides N."/>
            <person name="Mikhailova N."/>
            <person name="Janssen P.H."/>
            <person name="Kuske C.R."/>
            <person name="Richardson P."/>
        </authorList>
    </citation>
    <scope>NUCLEOTIDE SEQUENCE</scope>
    <source>
        <strain evidence="5">Ellin6076</strain>
    </source>
</reference>
<evidence type="ECO:0000256" key="1">
    <source>
        <dbReference type="ARBA" id="ARBA00023015"/>
    </source>
</evidence>
<gene>
    <name evidence="5" type="ordered locus">Acid_5080</name>
</gene>
<dbReference type="InterPro" id="IPR053812">
    <property type="entry name" value="HTH_Sigma70_ECF-like"/>
</dbReference>
<evidence type="ECO:0000256" key="2">
    <source>
        <dbReference type="ARBA" id="ARBA00023082"/>
    </source>
</evidence>
<dbReference type="InterPro" id="IPR036388">
    <property type="entry name" value="WH-like_DNA-bd_sf"/>
</dbReference>
<dbReference type="InterPro" id="IPR013324">
    <property type="entry name" value="RNA_pol_sigma_r3/r4-like"/>
</dbReference>
<dbReference type="SUPFAM" id="SSF88659">
    <property type="entry name" value="Sigma3 and sigma4 domains of RNA polymerase sigma factors"/>
    <property type="match status" value="1"/>
</dbReference>
<dbReference type="PANTHER" id="PTHR43133">
    <property type="entry name" value="RNA POLYMERASE ECF-TYPE SIGMA FACTO"/>
    <property type="match status" value="1"/>
</dbReference>
<organism evidence="5">
    <name type="scientific">Solibacter usitatus (strain Ellin6076)</name>
    <dbReference type="NCBI Taxonomy" id="234267"/>
    <lineage>
        <taxon>Bacteria</taxon>
        <taxon>Pseudomonadati</taxon>
        <taxon>Acidobacteriota</taxon>
        <taxon>Terriglobia</taxon>
        <taxon>Bryobacterales</taxon>
        <taxon>Solibacteraceae</taxon>
        <taxon>Candidatus Solibacter</taxon>
    </lineage>
</organism>
<accession>Q01WD0</accession>
<protein>
    <submittedName>
        <fullName evidence="5">RNA polymerase, sigma-24 subunit, ECF subfamily</fullName>
    </submittedName>
</protein>
<dbReference type="eggNOG" id="COG1595">
    <property type="taxonomic scope" value="Bacteria"/>
</dbReference>
<dbReference type="PANTHER" id="PTHR43133:SF39">
    <property type="entry name" value="SIMILAR TO RNA POLYMERASE SIGMA-E FACTOR"/>
    <property type="match status" value="1"/>
</dbReference>
<proteinExistence type="predicted"/>
<dbReference type="NCBIfam" id="TIGR02937">
    <property type="entry name" value="sigma70-ECF"/>
    <property type="match status" value="1"/>
</dbReference>
<keyword evidence="3" id="KW-0804">Transcription</keyword>
<name>Q01WD0_SOLUE</name>
<dbReference type="InterPro" id="IPR011517">
    <property type="entry name" value="RNA_pol_sigma70_ECF-like"/>
</dbReference>
<dbReference type="EMBL" id="CP000473">
    <property type="protein sequence ID" value="ABJ86035.1"/>
    <property type="molecule type" value="Genomic_DNA"/>
</dbReference>